<evidence type="ECO:0000256" key="1">
    <source>
        <dbReference type="ARBA" id="ARBA00003689"/>
    </source>
</evidence>
<dbReference type="SUPFAM" id="SSF49695">
    <property type="entry name" value="gamma-Crystallin-like"/>
    <property type="match status" value="1"/>
</dbReference>
<dbReference type="Gene3D" id="2.60.20.10">
    <property type="entry name" value="Crystallins"/>
    <property type="match status" value="2"/>
</dbReference>
<comment type="caution">
    <text evidence="6">The sequence shown here is derived from an EMBL/GenBank/DDBJ whole genome shotgun (WGS) entry which is preliminary data.</text>
</comment>
<feature type="domain" description="Beta/gamma crystallin 'Greek key'" evidence="5">
    <location>
        <begin position="109"/>
        <end position="149"/>
    </location>
</feature>
<dbReference type="SMART" id="SM00247">
    <property type="entry name" value="XTALbg"/>
    <property type="match status" value="2"/>
</dbReference>
<evidence type="ECO:0000313" key="6">
    <source>
        <dbReference type="EMBL" id="MEQ2174618.1"/>
    </source>
</evidence>
<comment type="function">
    <text evidence="1">Crystallins are the dominant structural components of the vertebrate eye lens.</text>
</comment>
<keyword evidence="3" id="KW-0273">Eye lens protein</keyword>
<dbReference type="PANTHER" id="PTHR11818">
    <property type="entry name" value="BETA/GAMMA CRYSTALLIN"/>
    <property type="match status" value="1"/>
</dbReference>
<proteinExistence type="inferred from homology"/>
<comment type="similarity">
    <text evidence="2">Belongs to the beta/gamma-crystallin family.</text>
</comment>
<dbReference type="InterPro" id="IPR001064">
    <property type="entry name" value="Beta/gamma_crystallin"/>
</dbReference>
<dbReference type="EMBL" id="JAHRIO010050524">
    <property type="protein sequence ID" value="MEQ2174618.1"/>
    <property type="molecule type" value="Genomic_DNA"/>
</dbReference>
<dbReference type="PROSITE" id="PS50915">
    <property type="entry name" value="CRYSTALLIN_BETA_GAMMA"/>
    <property type="match status" value="4"/>
</dbReference>
<feature type="domain" description="Beta/gamma crystallin 'Greek key'" evidence="5">
    <location>
        <begin position="3"/>
        <end position="41"/>
    </location>
</feature>
<evidence type="ECO:0000256" key="2">
    <source>
        <dbReference type="ARBA" id="ARBA00009646"/>
    </source>
</evidence>
<feature type="domain" description="Beta/gamma crystallin 'Greek key'" evidence="5">
    <location>
        <begin position="150"/>
        <end position="192"/>
    </location>
</feature>
<dbReference type="Pfam" id="PF00030">
    <property type="entry name" value="Crystall"/>
    <property type="match status" value="2"/>
</dbReference>
<protein>
    <submittedName>
        <fullName evidence="6">Gamma-crystallin M2</fullName>
    </submittedName>
</protein>
<dbReference type="InterPro" id="IPR011024">
    <property type="entry name" value="G_crystallin-like"/>
</dbReference>
<accession>A0ABV0NT74</accession>
<dbReference type="Proteomes" id="UP001476798">
    <property type="component" value="Unassembled WGS sequence"/>
</dbReference>
<evidence type="ECO:0000313" key="7">
    <source>
        <dbReference type="Proteomes" id="UP001476798"/>
    </source>
</evidence>
<reference evidence="6 7" key="1">
    <citation type="submission" date="2021-06" db="EMBL/GenBank/DDBJ databases">
        <authorList>
            <person name="Palmer J.M."/>
        </authorList>
    </citation>
    <scope>NUCLEOTIDE SEQUENCE [LARGE SCALE GENOMIC DNA]</scope>
    <source>
        <strain evidence="6 7">GA_2019</strain>
        <tissue evidence="6">Muscle</tissue>
    </source>
</reference>
<evidence type="ECO:0000256" key="4">
    <source>
        <dbReference type="ARBA" id="ARBA00022737"/>
    </source>
</evidence>
<dbReference type="PRINTS" id="PR01367">
    <property type="entry name" value="BGCRYSTALLIN"/>
</dbReference>
<feature type="domain" description="Beta/gamma crystallin 'Greek key'" evidence="5">
    <location>
        <begin position="42"/>
        <end position="84"/>
    </location>
</feature>
<keyword evidence="7" id="KW-1185">Reference proteome</keyword>
<dbReference type="PANTHER" id="PTHR11818:SF119">
    <property type="entry name" value="GAMMA-CRYSTALLIN D"/>
    <property type="match status" value="1"/>
</dbReference>
<keyword evidence="4" id="KW-0677">Repeat</keyword>
<dbReference type="InterPro" id="IPR050252">
    <property type="entry name" value="Beta/Gamma-Crystallin"/>
</dbReference>
<name>A0ABV0NT74_9TELE</name>
<organism evidence="6 7">
    <name type="scientific">Goodea atripinnis</name>
    <dbReference type="NCBI Taxonomy" id="208336"/>
    <lineage>
        <taxon>Eukaryota</taxon>
        <taxon>Metazoa</taxon>
        <taxon>Chordata</taxon>
        <taxon>Craniata</taxon>
        <taxon>Vertebrata</taxon>
        <taxon>Euteleostomi</taxon>
        <taxon>Actinopterygii</taxon>
        <taxon>Neopterygii</taxon>
        <taxon>Teleostei</taxon>
        <taxon>Neoteleostei</taxon>
        <taxon>Acanthomorphata</taxon>
        <taxon>Ovalentaria</taxon>
        <taxon>Atherinomorphae</taxon>
        <taxon>Cyprinodontiformes</taxon>
        <taxon>Goodeidae</taxon>
        <taxon>Goodea</taxon>
    </lineage>
</organism>
<sequence>MGSKIIFYEDRNFQGRSYECDKDCPDMHPHFTRCNSIKVESGCWVLYEKPNYTGFQYVLTRGEYPDYQRWMGYNDSIRSCRTFSYVRSLYPEDCSYICTFHLQTSEGPYRIRIYERPNFQGQMMEFSEDCESVQEHFRSRDIYSCNVMDGYWTLYEHPSFRGRQYFMSPGEYRKFSDWGATCATTGSFRKITEF</sequence>
<gene>
    <name evidence="6" type="primary">GM2_2</name>
    <name evidence="6" type="ORF">GOODEAATRI_009693</name>
</gene>
<evidence type="ECO:0000256" key="3">
    <source>
        <dbReference type="ARBA" id="ARBA00022613"/>
    </source>
</evidence>
<evidence type="ECO:0000259" key="5">
    <source>
        <dbReference type="PROSITE" id="PS50915"/>
    </source>
</evidence>